<proteinExistence type="predicted"/>
<keyword evidence="11" id="KW-1185">Reference proteome</keyword>
<reference evidence="10" key="1">
    <citation type="submission" date="2025-08" db="UniProtKB">
        <authorList>
            <consortium name="Ensembl"/>
        </authorList>
    </citation>
    <scope>IDENTIFICATION</scope>
</reference>
<dbReference type="GO" id="GO:0000981">
    <property type="term" value="F:DNA-binding transcription factor activity, RNA polymerase II-specific"/>
    <property type="evidence" value="ECO:0007669"/>
    <property type="project" value="TreeGrafter"/>
</dbReference>
<dbReference type="InterPro" id="IPR013558">
    <property type="entry name" value="CTNNB1-bd_N"/>
</dbReference>
<reference evidence="10" key="2">
    <citation type="submission" date="2025-09" db="UniProtKB">
        <authorList>
            <consortium name="Ensembl"/>
        </authorList>
    </citation>
    <scope>IDENTIFICATION</scope>
</reference>
<dbReference type="AlphaFoldDB" id="A0A8C5WPU6"/>
<evidence type="ECO:0000259" key="9">
    <source>
        <dbReference type="Pfam" id="PF08347"/>
    </source>
</evidence>
<keyword evidence="3" id="KW-0805">Transcription regulation</keyword>
<dbReference type="GO" id="GO:0060070">
    <property type="term" value="P:canonical Wnt signaling pathway"/>
    <property type="evidence" value="ECO:0007669"/>
    <property type="project" value="TreeGrafter"/>
</dbReference>
<evidence type="ECO:0000313" key="11">
    <source>
        <dbReference type="Proteomes" id="UP000694406"/>
    </source>
</evidence>
<evidence type="ECO:0000256" key="3">
    <source>
        <dbReference type="ARBA" id="ARBA00023015"/>
    </source>
</evidence>
<dbReference type="GO" id="GO:0000785">
    <property type="term" value="C:chromatin"/>
    <property type="evidence" value="ECO:0007669"/>
    <property type="project" value="TreeGrafter"/>
</dbReference>
<dbReference type="Proteomes" id="UP000694406">
    <property type="component" value="Unplaced"/>
</dbReference>
<evidence type="ECO:0000256" key="5">
    <source>
        <dbReference type="ARBA" id="ARBA00023159"/>
    </source>
</evidence>
<dbReference type="PANTHER" id="PTHR10373">
    <property type="entry name" value="TRANSCRIPTION FACTOR 7 FAMILY MEMBER"/>
    <property type="match status" value="1"/>
</dbReference>
<keyword evidence="4" id="KW-0238">DNA-binding</keyword>
<dbReference type="GeneTree" id="ENSGT00940000157038"/>
<dbReference type="Pfam" id="PF08347">
    <property type="entry name" value="CTNNB1_binding"/>
    <property type="match status" value="1"/>
</dbReference>
<sequence>DPEGGGGGAGSSSSDDLGAPDELIAFQDEGDEQDKGSGGRGSAHGDLDELKSSLVHESENRGGSASGSDSEVKAGGRRRGEAFQKPRQQDGGFFKGTPYPSYPFLMIPELGSPYLPSGTLSPSGARTVSTLFCNMYNIFFSVLNGNSNRQSLLHLSARFTA</sequence>
<evidence type="ECO:0000256" key="8">
    <source>
        <dbReference type="SAM" id="MobiDB-lite"/>
    </source>
</evidence>
<dbReference type="PANTHER" id="PTHR10373:SF25">
    <property type="entry name" value="TRANSCRIPTION FACTOR 7-LIKE 1"/>
    <property type="match status" value="1"/>
</dbReference>
<dbReference type="InterPro" id="IPR027397">
    <property type="entry name" value="Catenin-bd_sf"/>
</dbReference>
<dbReference type="Gene3D" id="4.10.900.10">
    <property type="entry name" value="TCF3-CBD (Catenin binding domain)"/>
    <property type="match status" value="1"/>
</dbReference>
<feature type="domain" description="CTNNB1 binding N-teminal" evidence="9">
    <location>
        <begin position="11"/>
        <end position="128"/>
    </location>
</feature>
<evidence type="ECO:0000256" key="2">
    <source>
        <dbReference type="ARBA" id="ARBA00022491"/>
    </source>
</evidence>
<feature type="region of interest" description="Disordered" evidence="8">
    <location>
        <begin position="1"/>
        <end position="96"/>
    </location>
</feature>
<evidence type="ECO:0000313" key="10">
    <source>
        <dbReference type="Ensembl" id="ENSLLTP00000004150.1"/>
    </source>
</evidence>
<evidence type="ECO:0000256" key="4">
    <source>
        <dbReference type="ARBA" id="ARBA00023125"/>
    </source>
</evidence>
<dbReference type="GO" id="GO:0000978">
    <property type="term" value="F:RNA polymerase II cis-regulatory region sequence-specific DNA binding"/>
    <property type="evidence" value="ECO:0007669"/>
    <property type="project" value="TreeGrafter"/>
</dbReference>
<evidence type="ECO:0000256" key="7">
    <source>
        <dbReference type="ARBA" id="ARBA00023242"/>
    </source>
</evidence>
<keyword evidence="7" id="KW-0539">Nucleus</keyword>
<protein>
    <recommendedName>
        <fullName evidence="9">CTNNB1 binding N-teminal domain-containing protein</fullName>
    </recommendedName>
</protein>
<dbReference type="InterPro" id="IPR024940">
    <property type="entry name" value="TCF/LEF"/>
</dbReference>
<dbReference type="Ensembl" id="ENSLLTT00000004317.1">
    <property type="protein sequence ID" value="ENSLLTP00000004150.1"/>
    <property type="gene ID" value="ENSLLTG00000003124.1"/>
</dbReference>
<evidence type="ECO:0000256" key="6">
    <source>
        <dbReference type="ARBA" id="ARBA00023163"/>
    </source>
</evidence>
<keyword evidence="5" id="KW-0010">Activator</keyword>
<name>A0A8C5WPU6_LATLA</name>
<feature type="compositionally biased region" description="Basic and acidic residues" evidence="8">
    <location>
        <begin position="33"/>
        <end position="60"/>
    </location>
</feature>
<comment type="subcellular location">
    <subcellularLocation>
        <location evidence="1">Nucleus</location>
    </subcellularLocation>
</comment>
<feature type="compositionally biased region" description="Gly residues" evidence="8">
    <location>
        <begin position="1"/>
        <end position="10"/>
    </location>
</feature>
<feature type="compositionally biased region" description="Basic and acidic residues" evidence="8">
    <location>
        <begin position="70"/>
        <end position="88"/>
    </location>
</feature>
<evidence type="ECO:0000256" key="1">
    <source>
        <dbReference type="ARBA" id="ARBA00004123"/>
    </source>
</evidence>
<organism evidence="10 11">
    <name type="scientific">Laticauda laticaudata</name>
    <name type="common">Blue-ringed sea krait</name>
    <name type="synonym">Blue-lipped sea krait</name>
    <dbReference type="NCBI Taxonomy" id="8630"/>
    <lineage>
        <taxon>Eukaryota</taxon>
        <taxon>Metazoa</taxon>
        <taxon>Chordata</taxon>
        <taxon>Craniata</taxon>
        <taxon>Vertebrata</taxon>
        <taxon>Euteleostomi</taxon>
        <taxon>Lepidosauria</taxon>
        <taxon>Squamata</taxon>
        <taxon>Bifurcata</taxon>
        <taxon>Unidentata</taxon>
        <taxon>Episquamata</taxon>
        <taxon>Toxicofera</taxon>
        <taxon>Serpentes</taxon>
        <taxon>Colubroidea</taxon>
        <taxon>Elapidae</taxon>
        <taxon>Laticaudinae</taxon>
        <taxon>Laticauda</taxon>
    </lineage>
</organism>
<accession>A0A8C5WPU6</accession>
<dbReference type="GO" id="GO:1990907">
    <property type="term" value="C:beta-catenin-TCF complex"/>
    <property type="evidence" value="ECO:0007669"/>
    <property type="project" value="TreeGrafter"/>
</dbReference>
<keyword evidence="2" id="KW-0678">Repressor</keyword>
<keyword evidence="6" id="KW-0804">Transcription</keyword>